<reference evidence="9 10" key="1">
    <citation type="submission" date="2016-10" db="EMBL/GenBank/DDBJ databases">
        <authorList>
            <person name="Cai Z."/>
        </authorList>
    </citation>
    <scope>NUCLEOTIDE SEQUENCE [LARGE SCALE GENOMIC DNA]</scope>
</reference>
<feature type="signal peptide" evidence="7">
    <location>
        <begin position="1"/>
        <end position="22"/>
    </location>
</feature>
<dbReference type="EMBL" id="FNXT01000731">
    <property type="protein sequence ID" value="SZX66698.1"/>
    <property type="molecule type" value="Genomic_DNA"/>
</dbReference>
<dbReference type="GO" id="GO:0030145">
    <property type="term" value="F:manganese ion binding"/>
    <property type="evidence" value="ECO:0007669"/>
    <property type="project" value="InterPro"/>
</dbReference>
<dbReference type="InterPro" id="IPR036005">
    <property type="entry name" value="Creatinase/aminopeptidase-like"/>
</dbReference>
<dbReference type="GO" id="GO:0005739">
    <property type="term" value="C:mitochondrion"/>
    <property type="evidence" value="ECO:0007669"/>
    <property type="project" value="TreeGrafter"/>
</dbReference>
<evidence type="ECO:0000256" key="7">
    <source>
        <dbReference type="SAM" id="SignalP"/>
    </source>
</evidence>
<dbReference type="PANTHER" id="PTHR43226:SF4">
    <property type="entry name" value="XAA-PRO AMINOPEPTIDASE 3"/>
    <property type="match status" value="1"/>
</dbReference>
<evidence type="ECO:0000313" key="9">
    <source>
        <dbReference type="EMBL" id="SZX66698.1"/>
    </source>
</evidence>
<name>A0A383VMD8_TETOB</name>
<feature type="chain" id="PRO_5016740023" description="Aminopeptidase P N-terminal domain-containing protein" evidence="7">
    <location>
        <begin position="23"/>
        <end position="532"/>
    </location>
</feature>
<dbReference type="InterPro" id="IPR000994">
    <property type="entry name" value="Pept_M24"/>
</dbReference>
<keyword evidence="5" id="KW-0464">Manganese</keyword>
<dbReference type="Gene3D" id="3.40.350.10">
    <property type="entry name" value="Creatinase/prolidase N-terminal domain"/>
    <property type="match status" value="1"/>
</dbReference>
<accession>A0A383VMD8</accession>
<dbReference type="SUPFAM" id="SSF53092">
    <property type="entry name" value="Creatinase/prolidase N-terminal domain"/>
    <property type="match status" value="1"/>
</dbReference>
<dbReference type="SUPFAM" id="SSF55920">
    <property type="entry name" value="Creatinase/aminopeptidase"/>
    <property type="match status" value="1"/>
</dbReference>
<gene>
    <name evidence="9" type="ORF">BQ4739_LOCUS7116</name>
</gene>
<comment type="cofactor">
    <cofactor evidence="1">
        <name>Mn(2+)</name>
        <dbReference type="ChEBI" id="CHEBI:29035"/>
    </cofactor>
</comment>
<dbReference type="InterPro" id="IPR029149">
    <property type="entry name" value="Creatin/AminoP/Spt16_N"/>
</dbReference>
<evidence type="ECO:0000259" key="8">
    <source>
        <dbReference type="SMART" id="SM01011"/>
    </source>
</evidence>
<comment type="similarity">
    <text evidence="2 6">Belongs to the peptidase M24B family.</text>
</comment>
<dbReference type="Pfam" id="PF05195">
    <property type="entry name" value="AMP_N"/>
    <property type="match status" value="1"/>
</dbReference>
<evidence type="ECO:0000256" key="1">
    <source>
        <dbReference type="ARBA" id="ARBA00001936"/>
    </source>
</evidence>
<dbReference type="InterPro" id="IPR007865">
    <property type="entry name" value="Aminopep_P_N"/>
</dbReference>
<dbReference type="AlphaFoldDB" id="A0A383VMD8"/>
<dbReference type="PROSITE" id="PS00491">
    <property type="entry name" value="PROLINE_PEPTIDASE"/>
    <property type="match status" value="1"/>
</dbReference>
<dbReference type="GO" id="GO:0070006">
    <property type="term" value="F:metalloaminopeptidase activity"/>
    <property type="evidence" value="ECO:0007669"/>
    <property type="project" value="InterPro"/>
</dbReference>
<evidence type="ECO:0000256" key="4">
    <source>
        <dbReference type="ARBA" id="ARBA00022801"/>
    </source>
</evidence>
<dbReference type="InterPro" id="IPR052433">
    <property type="entry name" value="X-Pro_dipept-like"/>
</dbReference>
<evidence type="ECO:0000313" key="10">
    <source>
        <dbReference type="Proteomes" id="UP000256970"/>
    </source>
</evidence>
<evidence type="ECO:0000256" key="5">
    <source>
        <dbReference type="ARBA" id="ARBA00023211"/>
    </source>
</evidence>
<protein>
    <recommendedName>
        <fullName evidence="8">Aminopeptidase P N-terminal domain-containing protein</fullName>
    </recommendedName>
</protein>
<dbReference type="CDD" id="cd01087">
    <property type="entry name" value="Prolidase"/>
    <property type="match status" value="1"/>
</dbReference>
<dbReference type="InterPro" id="IPR001131">
    <property type="entry name" value="Peptidase_M24B_aminopep-P_CS"/>
</dbReference>
<feature type="domain" description="Aminopeptidase P N-terminal" evidence="8">
    <location>
        <begin position="80"/>
        <end position="214"/>
    </location>
</feature>
<dbReference type="Gene3D" id="3.90.230.10">
    <property type="entry name" value="Creatinase/methionine aminopeptidase superfamily"/>
    <property type="match status" value="1"/>
</dbReference>
<dbReference type="Pfam" id="PF00557">
    <property type="entry name" value="Peptidase_M24"/>
    <property type="match status" value="1"/>
</dbReference>
<keyword evidence="4" id="KW-0378">Hydrolase</keyword>
<organism evidence="9 10">
    <name type="scientific">Tetradesmus obliquus</name>
    <name type="common">Green alga</name>
    <name type="synonym">Acutodesmus obliquus</name>
    <dbReference type="NCBI Taxonomy" id="3088"/>
    <lineage>
        <taxon>Eukaryota</taxon>
        <taxon>Viridiplantae</taxon>
        <taxon>Chlorophyta</taxon>
        <taxon>core chlorophytes</taxon>
        <taxon>Chlorophyceae</taxon>
        <taxon>CS clade</taxon>
        <taxon>Sphaeropleales</taxon>
        <taxon>Scenedesmaceae</taxon>
        <taxon>Tetradesmus</taxon>
    </lineage>
</organism>
<dbReference type="Proteomes" id="UP000256970">
    <property type="component" value="Unassembled WGS sequence"/>
</dbReference>
<evidence type="ECO:0000256" key="3">
    <source>
        <dbReference type="ARBA" id="ARBA00022723"/>
    </source>
</evidence>
<dbReference type="GO" id="GO:0006508">
    <property type="term" value="P:proteolysis"/>
    <property type="evidence" value="ECO:0007669"/>
    <property type="project" value="TreeGrafter"/>
</dbReference>
<dbReference type="PANTHER" id="PTHR43226">
    <property type="entry name" value="XAA-PRO AMINOPEPTIDASE 3"/>
    <property type="match status" value="1"/>
</dbReference>
<sequence length="532" mass="57847">MLQLCSSTLPLLGITAFGPAAAASAIGNLLSGSLHSSSSFAQQQRQQQQQRHLSRDALAGQPTHYTHPNVLGPDELAPGLHISEFQARRRNLARLMPPGSIAIIPAASLAYVTGVIPYPYRQDADFLYLTGVQQQSVAIIQTDGSAGYRFQLYVPSPDTEKERWDGAWVGQQAAQQVFKADEVYSILELPARIQQLAASANAVLFDFDRHNSYQFQSLRQSLHEAIGKGKTMPLRPHMHRLRWVKSPGELALMRSSATIAAQSMHRCMAVSHADVHEQLLATEFEYGVKLAGASRLAYPVVAGGGADSCTIHYSRNDKQVGDGQVLLMDAGCEYHGYVSDVTRTWPVNGRYTAEQRQVYETVLEVRRRCLEAAVPGNTLGKVHQLSVQLLSEGLRDLGLLPRATLEDFQKGLYREFYCHSVGHYLGMDVHDTNTVGPHRTLEPGVVMAIEPGLYIPDHPQFGAYAGIGVRIEDDVLVTHSGAEVLSDAVPVDPDQIEALVGAAAGEARLSASTASSHSSSDEPPVVFRAAVA</sequence>
<keyword evidence="10" id="KW-1185">Reference proteome</keyword>
<evidence type="ECO:0000256" key="2">
    <source>
        <dbReference type="ARBA" id="ARBA00008766"/>
    </source>
</evidence>
<keyword evidence="7" id="KW-0732">Signal</keyword>
<evidence type="ECO:0000256" key="6">
    <source>
        <dbReference type="RuleBase" id="RU000590"/>
    </source>
</evidence>
<proteinExistence type="inferred from homology"/>
<dbReference type="STRING" id="3088.A0A383VMD8"/>
<dbReference type="SMART" id="SM01011">
    <property type="entry name" value="AMP_N"/>
    <property type="match status" value="1"/>
</dbReference>
<keyword evidence="3 6" id="KW-0479">Metal-binding</keyword>